<proteinExistence type="predicted"/>
<dbReference type="Proteomes" id="UP000036471">
    <property type="component" value="Unassembled WGS sequence"/>
</dbReference>
<evidence type="ECO:0000313" key="3">
    <source>
        <dbReference type="Proteomes" id="UP000036471"/>
    </source>
</evidence>
<feature type="region of interest" description="Disordered" evidence="1">
    <location>
        <begin position="124"/>
        <end position="161"/>
    </location>
</feature>
<name>A0ABR5HGB3_9HYPH</name>
<protein>
    <recommendedName>
        <fullName evidence="4">DNA primase</fullName>
    </recommendedName>
</protein>
<dbReference type="InterPro" id="IPR025048">
    <property type="entry name" value="DUF3987"/>
</dbReference>
<keyword evidence="3" id="KW-1185">Reference proteome</keyword>
<evidence type="ECO:0000313" key="2">
    <source>
        <dbReference type="EMBL" id="KMO25672.1"/>
    </source>
</evidence>
<reference evidence="2 3" key="1">
    <citation type="submission" date="2014-11" db="EMBL/GenBank/DDBJ databases">
        <title>Comparative genomics of Methylobacterium species.</title>
        <authorList>
            <person name="Chaudhry V."/>
            <person name="Patil P.B."/>
        </authorList>
    </citation>
    <scope>NUCLEOTIDE SEQUENCE [LARGE SCALE GENOMIC DNA]</scope>
    <source>
        <strain evidence="2 3">SE3.6</strain>
    </source>
</reference>
<accession>A0ABR5HGB3</accession>
<dbReference type="Pfam" id="PF13148">
    <property type="entry name" value="DUF3987"/>
    <property type="match status" value="1"/>
</dbReference>
<dbReference type="EMBL" id="JTHG01000046">
    <property type="protein sequence ID" value="KMO25672.1"/>
    <property type="molecule type" value="Genomic_DNA"/>
</dbReference>
<feature type="compositionally biased region" description="Basic and acidic residues" evidence="1">
    <location>
        <begin position="124"/>
        <end position="139"/>
    </location>
</feature>
<gene>
    <name evidence="2" type="ORF">QR79_06435</name>
</gene>
<sequence length="804" mass="86549">MAGVGFALTRGTAISGIDLDDCRDAATGELQEWARIAVELAGTYCEASPSGTGLRFFVKGVVDVCKVDAAHVELYAEGRYLTVTGRHVEGTPAEINEAPRLIAYLRERAEQFQAATRAAVERARDAEQKRQAKAAERGQRVAPAPSPLARPAPSTGDKDPFWRNVNDRAMADLAAWVPALLSDAKPAARGGYRVTSRNLVRDLEEDLSITPQGIVDWGTHDMGDPQSGKRTPIDLVMEHGGAATSQDAALWLCDRLGVEPEAIGFRGRRGEHPARSADLAGRWFEGEPAQKPAASADRTMALHKGLMVPTGRDRLEITKALAPAPDFPVASLPPVMRGAIEAIREHVQAPLSLCAHSVLSAAALVTQGCANVQMPGLPVAKPLSLFMLAIAVSGERKSACDDMALKAVAEKEAALRAQNTAEMVDYKAARAAFDAQRKKIETEKNLSFEERKAKLLLLKEPQEPLAPVIRSKEANLEGLFGLLNVGQPGIGIFTSEGGQFLGGHGMSEDAKTRTITGLSELWDSGSAQRVRAKERIFLEGRRLSISLAAQPKIASALLGDELAKDQGFVGRFLVTMPESTIGTREIRETNVNGDGRLAAFYRQCRRVMSVPPNLRDGTLNELAPPTIHLSEEAKAVWRALAQTLEEGCAPGGQWLPVRSGALKMAENAARIAAILTLFEDPDAIGHHTRATAGEITGEAMAAAAEVAMFYLKEALRITGHSVLDPETQALSETLEWLKSKYGAGNLFIPSMIQQFAPAHLRSGAEKIRERVLKLCDFGALEPVDKAVIGGKPRKEAYRIVGEDA</sequence>
<organism evidence="2 3">
    <name type="scientific">Methylobacterium indicum</name>
    <dbReference type="NCBI Taxonomy" id="1775910"/>
    <lineage>
        <taxon>Bacteria</taxon>
        <taxon>Pseudomonadati</taxon>
        <taxon>Pseudomonadota</taxon>
        <taxon>Alphaproteobacteria</taxon>
        <taxon>Hyphomicrobiales</taxon>
        <taxon>Methylobacteriaceae</taxon>
        <taxon>Methylobacterium</taxon>
    </lineage>
</organism>
<evidence type="ECO:0000256" key="1">
    <source>
        <dbReference type="SAM" id="MobiDB-lite"/>
    </source>
</evidence>
<evidence type="ECO:0008006" key="4">
    <source>
        <dbReference type="Google" id="ProtNLM"/>
    </source>
</evidence>
<comment type="caution">
    <text evidence="2">The sequence shown here is derived from an EMBL/GenBank/DDBJ whole genome shotgun (WGS) entry which is preliminary data.</text>
</comment>